<sequence>MIDSIPLLGGTNMPLSMVLGMTLRVLSPQMADTVPTEAIQAQLAPQVQMTEQQREVTAVQYDAADQLGLFASFTDEGILLVDSQATVEAEAELAATAEPQARLPELADKPKKVLRVSVTAYCSLPQYTDSDPFTTASGKRVSEEIVAANFLPFNTKLSLLEIPEFAGKTLVVGDRMAPRFWHKVDVWFPSCEQAKRFGVKYSTIAIHQN</sequence>
<evidence type="ECO:0000313" key="1">
    <source>
        <dbReference type="EMBL" id="OGY83254.1"/>
    </source>
</evidence>
<proteinExistence type="predicted"/>
<dbReference type="EMBL" id="MHKD01000021">
    <property type="protein sequence ID" value="OGY83254.1"/>
    <property type="molecule type" value="Genomic_DNA"/>
</dbReference>
<dbReference type="Proteomes" id="UP000176952">
    <property type="component" value="Unassembled WGS sequence"/>
</dbReference>
<accession>A0A1G2B271</accession>
<dbReference type="CDD" id="cd22784">
    <property type="entry name" value="DPBB_MltA_YuiC-like"/>
    <property type="match status" value="1"/>
</dbReference>
<gene>
    <name evidence="1" type="ORF">A3F54_02725</name>
</gene>
<organism evidence="1 2">
    <name type="scientific">Candidatus Kerfeldbacteria bacterium RIFCSPHIGHO2_12_FULL_48_17</name>
    <dbReference type="NCBI Taxonomy" id="1798542"/>
    <lineage>
        <taxon>Bacteria</taxon>
        <taxon>Candidatus Kerfeldiibacteriota</taxon>
    </lineage>
</organism>
<evidence type="ECO:0008006" key="3">
    <source>
        <dbReference type="Google" id="ProtNLM"/>
    </source>
</evidence>
<dbReference type="AlphaFoldDB" id="A0A1G2B271"/>
<protein>
    <recommendedName>
        <fullName evidence="3">3D domain-containing protein</fullName>
    </recommendedName>
</protein>
<name>A0A1G2B271_9BACT</name>
<reference evidence="1 2" key="1">
    <citation type="journal article" date="2016" name="Nat. Commun.">
        <title>Thousands of microbial genomes shed light on interconnected biogeochemical processes in an aquifer system.</title>
        <authorList>
            <person name="Anantharaman K."/>
            <person name="Brown C.T."/>
            <person name="Hug L.A."/>
            <person name="Sharon I."/>
            <person name="Castelle C.J."/>
            <person name="Probst A.J."/>
            <person name="Thomas B.C."/>
            <person name="Singh A."/>
            <person name="Wilkins M.J."/>
            <person name="Karaoz U."/>
            <person name="Brodie E.L."/>
            <person name="Williams K.H."/>
            <person name="Hubbard S.S."/>
            <person name="Banfield J.F."/>
        </authorList>
    </citation>
    <scope>NUCLEOTIDE SEQUENCE [LARGE SCALE GENOMIC DNA]</scope>
</reference>
<evidence type="ECO:0000313" key="2">
    <source>
        <dbReference type="Proteomes" id="UP000176952"/>
    </source>
</evidence>
<comment type="caution">
    <text evidence="1">The sequence shown here is derived from an EMBL/GenBank/DDBJ whole genome shotgun (WGS) entry which is preliminary data.</text>
</comment>